<protein>
    <recommendedName>
        <fullName evidence="4">Secreted protein</fullName>
    </recommendedName>
</protein>
<comment type="caution">
    <text evidence="2">The sequence shown here is derived from an EMBL/GenBank/DDBJ whole genome shotgun (WGS) entry which is preliminary data.</text>
</comment>
<proteinExistence type="predicted"/>
<keyword evidence="3" id="KW-1185">Reference proteome</keyword>
<feature type="compositionally biased region" description="Polar residues" evidence="1">
    <location>
        <begin position="38"/>
        <end position="50"/>
    </location>
</feature>
<evidence type="ECO:0000313" key="3">
    <source>
        <dbReference type="Proteomes" id="UP001469553"/>
    </source>
</evidence>
<name>A0ABV0Y916_9TELE</name>
<accession>A0ABV0Y916</accession>
<gene>
    <name evidence="2" type="ORF">AMECASPLE_000388</name>
</gene>
<evidence type="ECO:0008006" key="4">
    <source>
        <dbReference type="Google" id="ProtNLM"/>
    </source>
</evidence>
<organism evidence="2 3">
    <name type="scientific">Ameca splendens</name>
    <dbReference type="NCBI Taxonomy" id="208324"/>
    <lineage>
        <taxon>Eukaryota</taxon>
        <taxon>Metazoa</taxon>
        <taxon>Chordata</taxon>
        <taxon>Craniata</taxon>
        <taxon>Vertebrata</taxon>
        <taxon>Euteleostomi</taxon>
        <taxon>Actinopterygii</taxon>
        <taxon>Neopterygii</taxon>
        <taxon>Teleostei</taxon>
        <taxon>Neoteleostei</taxon>
        <taxon>Acanthomorphata</taxon>
        <taxon>Ovalentaria</taxon>
        <taxon>Atherinomorphae</taxon>
        <taxon>Cyprinodontiformes</taxon>
        <taxon>Goodeidae</taxon>
        <taxon>Ameca</taxon>
    </lineage>
</organism>
<sequence>MNRKSFSIPLLPWWVARELVPISSSLWTGGGVHPGQVASPSQGNTETHSFTPEGDIEKPINLAVMFLSCWRKPEYPERTHTCTGRTCKLHAERPPDLLAARQQCFHLRHHAALE</sequence>
<evidence type="ECO:0000313" key="2">
    <source>
        <dbReference type="EMBL" id="MEQ2290132.1"/>
    </source>
</evidence>
<feature type="region of interest" description="Disordered" evidence="1">
    <location>
        <begin position="31"/>
        <end position="55"/>
    </location>
</feature>
<reference evidence="2 3" key="1">
    <citation type="submission" date="2021-06" db="EMBL/GenBank/DDBJ databases">
        <authorList>
            <person name="Palmer J.M."/>
        </authorList>
    </citation>
    <scope>NUCLEOTIDE SEQUENCE [LARGE SCALE GENOMIC DNA]</scope>
    <source>
        <strain evidence="2 3">AS_MEX2019</strain>
        <tissue evidence="2">Muscle</tissue>
    </source>
</reference>
<evidence type="ECO:0000256" key="1">
    <source>
        <dbReference type="SAM" id="MobiDB-lite"/>
    </source>
</evidence>
<dbReference type="Proteomes" id="UP001469553">
    <property type="component" value="Unassembled WGS sequence"/>
</dbReference>
<dbReference type="EMBL" id="JAHRIP010028226">
    <property type="protein sequence ID" value="MEQ2290132.1"/>
    <property type="molecule type" value="Genomic_DNA"/>
</dbReference>